<comment type="caution">
    <text evidence="1">The sequence shown here is derived from an EMBL/GenBank/DDBJ whole genome shotgun (WGS) entry which is preliminary data.</text>
</comment>
<dbReference type="AlphaFoldDB" id="A0A2T2X9N0"/>
<proteinExistence type="predicted"/>
<gene>
    <name evidence="1" type="ORF">C7B46_17030</name>
</gene>
<dbReference type="Proteomes" id="UP000242972">
    <property type="component" value="Unassembled WGS sequence"/>
</dbReference>
<organism evidence="1 2">
    <name type="scientific">Sulfobacillus benefaciens</name>
    <dbReference type="NCBI Taxonomy" id="453960"/>
    <lineage>
        <taxon>Bacteria</taxon>
        <taxon>Bacillati</taxon>
        <taxon>Bacillota</taxon>
        <taxon>Clostridia</taxon>
        <taxon>Eubacteriales</taxon>
        <taxon>Clostridiales Family XVII. Incertae Sedis</taxon>
        <taxon>Sulfobacillus</taxon>
    </lineage>
</organism>
<reference evidence="1 2" key="1">
    <citation type="journal article" date="2014" name="BMC Genomics">
        <title>Comparison of environmental and isolate Sulfobacillus genomes reveals diverse carbon, sulfur, nitrogen, and hydrogen metabolisms.</title>
        <authorList>
            <person name="Justice N.B."/>
            <person name="Norman A."/>
            <person name="Brown C.T."/>
            <person name="Singh A."/>
            <person name="Thomas B.C."/>
            <person name="Banfield J.F."/>
        </authorList>
    </citation>
    <scope>NUCLEOTIDE SEQUENCE [LARGE SCALE GENOMIC DNA]</scope>
    <source>
        <strain evidence="1">AMDSBA4</strain>
    </source>
</reference>
<dbReference type="EMBL" id="PXYW01000066">
    <property type="protein sequence ID" value="PSR31223.1"/>
    <property type="molecule type" value="Genomic_DNA"/>
</dbReference>
<sequence>MAIRYVLKVFPASRFPTWHMVDPHDAQKTECGLAIPPSTAIYPWDPGLVGPFDNTCSDCPTLDRRNRGYNG</sequence>
<protein>
    <submittedName>
        <fullName evidence="1">Uncharacterized protein</fullName>
    </submittedName>
</protein>
<name>A0A2T2X9N0_9FIRM</name>
<evidence type="ECO:0000313" key="2">
    <source>
        <dbReference type="Proteomes" id="UP000242972"/>
    </source>
</evidence>
<evidence type="ECO:0000313" key="1">
    <source>
        <dbReference type="EMBL" id="PSR31223.1"/>
    </source>
</evidence>
<accession>A0A2T2X9N0</accession>